<feature type="transmembrane region" description="Helical" evidence="1">
    <location>
        <begin position="215"/>
        <end position="235"/>
    </location>
</feature>
<keyword evidence="1 2" id="KW-0812">Transmembrane</keyword>
<feature type="transmembrane region" description="Helical" evidence="1">
    <location>
        <begin position="32"/>
        <end position="50"/>
    </location>
</feature>
<feature type="transmembrane region" description="Helical" evidence="1">
    <location>
        <begin position="111"/>
        <end position="133"/>
    </location>
</feature>
<dbReference type="Proteomes" id="UP000198875">
    <property type="component" value="Unassembled WGS sequence"/>
</dbReference>
<protein>
    <submittedName>
        <fullName evidence="2">Putative transmembrane protein</fullName>
    </submittedName>
</protein>
<gene>
    <name evidence="2" type="ORF">BN971_02233</name>
</gene>
<dbReference type="AlphaFoldDB" id="A0A0U0W6M7"/>
<evidence type="ECO:0000256" key="1">
    <source>
        <dbReference type="SAM" id="Phobius"/>
    </source>
</evidence>
<feature type="transmembrane region" description="Helical" evidence="1">
    <location>
        <begin position="145"/>
        <end position="165"/>
    </location>
</feature>
<keyword evidence="1" id="KW-1133">Transmembrane helix</keyword>
<dbReference type="EMBL" id="CSTD01000002">
    <property type="protein sequence ID" value="CPR10958.1"/>
    <property type="molecule type" value="Genomic_DNA"/>
</dbReference>
<feature type="transmembrane region" description="Helical" evidence="1">
    <location>
        <begin position="87"/>
        <end position="105"/>
    </location>
</feature>
<accession>A0A0U0W6M7</accession>
<dbReference type="InterPro" id="IPR046862">
    <property type="entry name" value="Rhomboid_2"/>
</dbReference>
<sequence length="279" mass="28915">MLSTALSDQRGDRWATLAARTLSGAASLRVTAIYTAMLLAVSLTLTAMGPHARAVAVSRMSTNLHNLAHGHVGTLVGSAFVNESDDIFVWLPGLAALLALGETIWRGKGLILTFAVGHIGATLIVAVGLVAAVRTGSLPFSVARASDVGMSYGAVCVLGALTASIPARWRPVWVGWWFGVALPATLGWDFTAIGHMLALLLGIGLSFRLSAMTRWTPLHVSLLVVGVAFGFLVLSGQTAEAPVWGLAGALAAHLVGRIARPGKATDAEGHSVEEPVCVA</sequence>
<name>A0A0U0W6M7_MYCBE</name>
<organism evidence="2 3">
    <name type="scientific">Mycobacterium bohemicum DSM 44277</name>
    <dbReference type="NCBI Taxonomy" id="1236609"/>
    <lineage>
        <taxon>Bacteria</taxon>
        <taxon>Bacillati</taxon>
        <taxon>Actinomycetota</taxon>
        <taxon>Actinomycetes</taxon>
        <taxon>Mycobacteriales</taxon>
        <taxon>Mycobacteriaceae</taxon>
        <taxon>Mycobacterium</taxon>
    </lineage>
</organism>
<dbReference type="Pfam" id="PF20401">
    <property type="entry name" value="Rhomboid_2"/>
    <property type="match status" value="1"/>
</dbReference>
<proteinExistence type="predicted"/>
<evidence type="ECO:0000313" key="3">
    <source>
        <dbReference type="Proteomes" id="UP000198875"/>
    </source>
</evidence>
<feature type="transmembrane region" description="Helical" evidence="1">
    <location>
        <begin position="177"/>
        <end position="203"/>
    </location>
</feature>
<keyword evidence="1" id="KW-0472">Membrane</keyword>
<evidence type="ECO:0000313" key="2">
    <source>
        <dbReference type="EMBL" id="CPR10958.1"/>
    </source>
</evidence>
<dbReference type="RefSeq" id="WP_211279847.1">
    <property type="nucleotide sequence ID" value="NZ_CSTD01000002.1"/>
</dbReference>
<reference evidence="2 3" key="1">
    <citation type="submission" date="2015-03" db="EMBL/GenBank/DDBJ databases">
        <authorList>
            <person name="Murphy D."/>
        </authorList>
    </citation>
    <scope>NUCLEOTIDE SEQUENCE [LARGE SCALE GENOMIC DNA]</scope>
    <source>
        <strain evidence="2 3">DSM 44277</strain>
    </source>
</reference>